<evidence type="ECO:0000256" key="1">
    <source>
        <dbReference type="SAM" id="MobiDB-lite"/>
    </source>
</evidence>
<protein>
    <submittedName>
        <fullName evidence="2">Uncharacterized protein</fullName>
    </submittedName>
</protein>
<sequence>MSEHSNNELSSSGSANFEFQFRVHRFIEFIVKPVSGEPFKVDERYNGAIDKTLAIELSTSHNHQQILFSEQKIIVILRKVGLSRYSRYLSKQISYAANKVWMNKRCENMGLKVEVWDRITYVHDEQETMERVMLETREEYVLVPLSEEAIEKLERIEFRLDNDYGCSDSLTSRPLLPPSTRCPSRLRQRRCPLSPPVNAAVLADAGALASRRSYIQETDRLRQVIEKEMLKVERTHATAGGARGGHGARSSRLISSSNEPIQLFRKGLPGDADTNSSGYAGSHFNPRSVARDQDLSVTRRRGLRDRRNERDGRDGSRTRTKKYGDENEEAGQAGAKKSRGGEEEEERNKALGFLINI</sequence>
<accession>A0AAP0I3M0</accession>
<feature type="compositionally biased region" description="Basic and acidic residues" evidence="1">
    <location>
        <begin position="305"/>
        <end position="325"/>
    </location>
</feature>
<reference evidence="2 3" key="1">
    <citation type="submission" date="2024-01" db="EMBL/GenBank/DDBJ databases">
        <title>Genome assemblies of Stephania.</title>
        <authorList>
            <person name="Yang L."/>
        </authorList>
    </citation>
    <scope>NUCLEOTIDE SEQUENCE [LARGE SCALE GENOMIC DNA]</scope>
    <source>
        <strain evidence="2">YNDBR</strain>
        <tissue evidence="2">Leaf</tissue>
    </source>
</reference>
<proteinExistence type="predicted"/>
<dbReference type="Proteomes" id="UP001420932">
    <property type="component" value="Unassembled WGS sequence"/>
</dbReference>
<keyword evidence="3" id="KW-1185">Reference proteome</keyword>
<organism evidence="2 3">
    <name type="scientific">Stephania yunnanensis</name>
    <dbReference type="NCBI Taxonomy" id="152371"/>
    <lineage>
        <taxon>Eukaryota</taxon>
        <taxon>Viridiplantae</taxon>
        <taxon>Streptophyta</taxon>
        <taxon>Embryophyta</taxon>
        <taxon>Tracheophyta</taxon>
        <taxon>Spermatophyta</taxon>
        <taxon>Magnoliopsida</taxon>
        <taxon>Ranunculales</taxon>
        <taxon>Menispermaceae</taxon>
        <taxon>Menispermoideae</taxon>
        <taxon>Cissampelideae</taxon>
        <taxon>Stephania</taxon>
    </lineage>
</organism>
<name>A0AAP0I3M0_9MAGN</name>
<dbReference type="EMBL" id="JBBNAF010000010">
    <property type="protein sequence ID" value="KAK9107715.1"/>
    <property type="molecule type" value="Genomic_DNA"/>
</dbReference>
<evidence type="ECO:0000313" key="2">
    <source>
        <dbReference type="EMBL" id="KAK9107715.1"/>
    </source>
</evidence>
<evidence type="ECO:0000313" key="3">
    <source>
        <dbReference type="Proteomes" id="UP001420932"/>
    </source>
</evidence>
<comment type="caution">
    <text evidence="2">The sequence shown here is derived from an EMBL/GenBank/DDBJ whole genome shotgun (WGS) entry which is preliminary data.</text>
</comment>
<gene>
    <name evidence="2" type="ORF">Syun_023726</name>
</gene>
<feature type="region of interest" description="Disordered" evidence="1">
    <location>
        <begin position="235"/>
        <end position="357"/>
    </location>
</feature>
<dbReference type="AlphaFoldDB" id="A0AAP0I3M0"/>